<dbReference type="InterPro" id="IPR007627">
    <property type="entry name" value="RNA_pol_sigma70_r2"/>
</dbReference>
<dbReference type="InterPro" id="IPR013325">
    <property type="entry name" value="RNA_pol_sigma_r2"/>
</dbReference>
<dbReference type="EMBL" id="WHNX01000004">
    <property type="protein sequence ID" value="MPW24813.1"/>
    <property type="molecule type" value="Genomic_DNA"/>
</dbReference>
<name>A0A6A7K6R9_9FIRM</name>
<evidence type="ECO:0000313" key="7">
    <source>
        <dbReference type="Proteomes" id="UP000440004"/>
    </source>
</evidence>
<dbReference type="InterPro" id="IPR007630">
    <property type="entry name" value="RNA_pol_sigma70_r4"/>
</dbReference>
<dbReference type="NCBIfam" id="TIGR02937">
    <property type="entry name" value="sigma70-ECF"/>
    <property type="match status" value="1"/>
</dbReference>
<comment type="caution">
    <text evidence="6">The sequence shown here is derived from an EMBL/GenBank/DDBJ whole genome shotgun (WGS) entry which is preliminary data.</text>
</comment>
<dbReference type="PROSITE" id="PS00715">
    <property type="entry name" value="SIGMA70_1"/>
    <property type="match status" value="1"/>
</dbReference>
<dbReference type="InterPro" id="IPR014284">
    <property type="entry name" value="RNA_pol_sigma-70_dom"/>
</dbReference>
<dbReference type="RefSeq" id="WP_152801657.1">
    <property type="nucleotide sequence ID" value="NZ_WHNX01000004.1"/>
</dbReference>
<dbReference type="CDD" id="cd06171">
    <property type="entry name" value="Sigma70_r4"/>
    <property type="match status" value="1"/>
</dbReference>
<evidence type="ECO:0000313" key="6">
    <source>
        <dbReference type="EMBL" id="MPW24813.1"/>
    </source>
</evidence>
<dbReference type="GO" id="GO:0003899">
    <property type="term" value="F:DNA-directed RNA polymerase activity"/>
    <property type="evidence" value="ECO:0007669"/>
    <property type="project" value="InterPro"/>
</dbReference>
<sequence>MSYPQSDQDSLIIKYLPLVKRVVGRIEVKDSEYEKEDLLSVGVMGLMDAIKKYDNKKQVPFEAYATLRIRGTVIDELRKSGRVSRDKIAKLNQYYSAKEDLEKRLVRTPDESEICEELGIGDKELYKLHETVHYLSKISLESAVYSKNGDDIQLIDMVEDNNTFSPEEQYVKNEEKEVLSMAISKLKDRERIILNLYYVEELPLKDIAYILDISIPRVSQIHGKVLIKLRQIIKPMLEE</sequence>
<keyword evidence="7" id="KW-1185">Reference proteome</keyword>
<dbReference type="PIRSF" id="PIRSF000770">
    <property type="entry name" value="RNA_pol_sigma-SigE/K"/>
    <property type="match status" value="1"/>
</dbReference>
<dbReference type="PANTHER" id="PTHR30385:SF7">
    <property type="entry name" value="RNA POLYMERASE SIGMA FACTOR FLIA"/>
    <property type="match status" value="1"/>
</dbReference>
<evidence type="ECO:0000256" key="4">
    <source>
        <dbReference type="ARBA" id="ARBA00023163"/>
    </source>
</evidence>
<dbReference type="GO" id="GO:0016987">
    <property type="term" value="F:sigma factor activity"/>
    <property type="evidence" value="ECO:0007669"/>
    <property type="project" value="UniProtKB-KW"/>
</dbReference>
<dbReference type="NCBIfam" id="TIGR02479">
    <property type="entry name" value="FliA_WhiG"/>
    <property type="match status" value="1"/>
</dbReference>
<dbReference type="PRINTS" id="PR00046">
    <property type="entry name" value="SIGMA70FCT"/>
</dbReference>
<dbReference type="Proteomes" id="UP000440004">
    <property type="component" value="Unassembled WGS sequence"/>
</dbReference>
<evidence type="ECO:0000256" key="3">
    <source>
        <dbReference type="ARBA" id="ARBA00023125"/>
    </source>
</evidence>
<dbReference type="Gene3D" id="1.20.140.160">
    <property type="match status" value="1"/>
</dbReference>
<dbReference type="GO" id="GO:0003677">
    <property type="term" value="F:DNA binding"/>
    <property type="evidence" value="ECO:0007669"/>
    <property type="project" value="UniProtKB-KW"/>
</dbReference>
<dbReference type="Gene3D" id="1.10.1740.10">
    <property type="match status" value="1"/>
</dbReference>
<dbReference type="SUPFAM" id="SSF88659">
    <property type="entry name" value="Sigma3 and sigma4 domains of RNA polymerase sigma factors"/>
    <property type="match status" value="2"/>
</dbReference>
<dbReference type="Pfam" id="PF04542">
    <property type="entry name" value="Sigma70_r2"/>
    <property type="match status" value="1"/>
</dbReference>
<evidence type="ECO:0000256" key="1">
    <source>
        <dbReference type="ARBA" id="ARBA00023015"/>
    </source>
</evidence>
<keyword evidence="2" id="KW-0731">Sigma factor</keyword>
<dbReference type="Pfam" id="PF04545">
    <property type="entry name" value="Sigma70_r4"/>
    <property type="match status" value="1"/>
</dbReference>
<dbReference type="PANTHER" id="PTHR30385">
    <property type="entry name" value="SIGMA FACTOR F FLAGELLAR"/>
    <property type="match status" value="1"/>
</dbReference>
<protein>
    <submittedName>
        <fullName evidence="6">FliA/WhiG family RNA polymerase sigma factor</fullName>
    </submittedName>
</protein>
<dbReference type="InterPro" id="IPR012845">
    <property type="entry name" value="RNA_pol_sigma_FliA_WhiG"/>
</dbReference>
<dbReference type="AlphaFoldDB" id="A0A6A7K6R9"/>
<accession>A0A6A7K6R9</accession>
<dbReference type="GO" id="GO:0006352">
    <property type="term" value="P:DNA-templated transcription initiation"/>
    <property type="evidence" value="ECO:0007669"/>
    <property type="project" value="InterPro"/>
</dbReference>
<organism evidence="6 7">
    <name type="scientific">Alkalibaculum sporogenes</name>
    <dbReference type="NCBI Taxonomy" id="2655001"/>
    <lineage>
        <taxon>Bacteria</taxon>
        <taxon>Bacillati</taxon>
        <taxon>Bacillota</taxon>
        <taxon>Clostridia</taxon>
        <taxon>Eubacteriales</taxon>
        <taxon>Eubacteriaceae</taxon>
        <taxon>Alkalibaculum</taxon>
    </lineage>
</organism>
<keyword evidence="1" id="KW-0805">Transcription regulation</keyword>
<evidence type="ECO:0000259" key="5">
    <source>
        <dbReference type="PROSITE" id="PS00715"/>
    </source>
</evidence>
<proteinExistence type="predicted"/>
<reference evidence="6 7" key="1">
    <citation type="submission" date="2019-10" db="EMBL/GenBank/DDBJ databases">
        <title>Alkalibaculum tamaniensis sp.nov., a new alkaliphilic acetogen, isolated on methoxylated aromatics from a mud volcano.</title>
        <authorList>
            <person name="Khomyakova M.A."/>
            <person name="Merkel A.Y."/>
            <person name="Bonch-Osmolovskaya E.A."/>
            <person name="Slobodkin A.I."/>
        </authorList>
    </citation>
    <scope>NUCLEOTIDE SEQUENCE [LARGE SCALE GENOMIC DNA]</scope>
    <source>
        <strain evidence="6 7">M08DMB</strain>
    </source>
</reference>
<keyword evidence="4" id="KW-0804">Transcription</keyword>
<feature type="domain" description="RNA polymerase sigma-70" evidence="5">
    <location>
        <begin position="37"/>
        <end position="50"/>
    </location>
</feature>
<dbReference type="SUPFAM" id="SSF88946">
    <property type="entry name" value="Sigma2 domain of RNA polymerase sigma factors"/>
    <property type="match status" value="1"/>
</dbReference>
<gene>
    <name evidence="6" type="ORF">GC105_03280</name>
</gene>
<dbReference type="InterPro" id="IPR013324">
    <property type="entry name" value="RNA_pol_sigma_r3/r4-like"/>
</dbReference>
<evidence type="ECO:0000256" key="2">
    <source>
        <dbReference type="ARBA" id="ARBA00023082"/>
    </source>
</evidence>
<dbReference type="InterPro" id="IPR000943">
    <property type="entry name" value="RNA_pol_sigma70"/>
</dbReference>
<keyword evidence="3" id="KW-0238">DNA-binding</keyword>